<feature type="compositionally biased region" description="Basic and acidic residues" evidence="4">
    <location>
        <begin position="316"/>
        <end position="326"/>
    </location>
</feature>
<name>A0A1C6U5Q8_9ACTN</name>
<dbReference type="RefSeq" id="WP_091107406.1">
    <property type="nucleotide sequence ID" value="NZ_FMHZ01000002.1"/>
</dbReference>
<dbReference type="InterPro" id="IPR009057">
    <property type="entry name" value="Homeodomain-like_sf"/>
</dbReference>
<dbReference type="EMBL" id="FMHZ01000002">
    <property type="protein sequence ID" value="SCL49258.1"/>
    <property type="molecule type" value="Genomic_DNA"/>
</dbReference>
<accession>A0A1C6U5Q8</accession>
<dbReference type="InterPro" id="IPR032783">
    <property type="entry name" value="AraC_lig"/>
</dbReference>
<gene>
    <name evidence="6" type="ORF">GA0070606_1440</name>
</gene>
<evidence type="ECO:0000313" key="6">
    <source>
        <dbReference type="EMBL" id="SCL49258.1"/>
    </source>
</evidence>
<keyword evidence="2 6" id="KW-0238">DNA-binding</keyword>
<dbReference type="SMART" id="SM00342">
    <property type="entry name" value="HTH_ARAC"/>
    <property type="match status" value="1"/>
</dbReference>
<sequence>MSSPGADLLGELLAPLRLEGVFASRWKVRAPWGLRGDQERNAILHYVHSGECAITMPGRSDPITLGAGELAVFPYGTAHELADRPGRATTPIDLLLPGRPAGTTTEVRVDGPGPATELLCGGLHYDESAVSPLYRALPEVLVLDREMLAGEPLLAGTLDCLADGTRDDAPGAQLVALRSFELVFVLALRVAVGRLADASPALQALRHSAIGRALLAIQTRFDEPWTLESLAREANMSRSAFATTFTRLVGEAPARHLTGRRMREAARLLNETALPLGVLPGRVGYRSAVGFHLAFRRHFAVTPGEYRRTRTSPRQTTEHPDAALSC</sequence>
<proteinExistence type="predicted"/>
<dbReference type="Proteomes" id="UP000199001">
    <property type="component" value="Unassembled WGS sequence"/>
</dbReference>
<evidence type="ECO:0000256" key="2">
    <source>
        <dbReference type="ARBA" id="ARBA00023125"/>
    </source>
</evidence>
<evidence type="ECO:0000256" key="4">
    <source>
        <dbReference type="SAM" id="MobiDB-lite"/>
    </source>
</evidence>
<keyword evidence="3" id="KW-0804">Transcription</keyword>
<reference evidence="7" key="1">
    <citation type="submission" date="2016-06" db="EMBL/GenBank/DDBJ databases">
        <authorList>
            <person name="Varghese N."/>
            <person name="Submissions Spin"/>
        </authorList>
    </citation>
    <scope>NUCLEOTIDE SEQUENCE [LARGE SCALE GENOMIC DNA]</scope>
    <source>
        <strain evidence="7">DSM 43903</strain>
    </source>
</reference>
<organism evidence="6 7">
    <name type="scientific">Micromonospora citrea</name>
    <dbReference type="NCBI Taxonomy" id="47855"/>
    <lineage>
        <taxon>Bacteria</taxon>
        <taxon>Bacillati</taxon>
        <taxon>Actinomycetota</taxon>
        <taxon>Actinomycetes</taxon>
        <taxon>Micromonosporales</taxon>
        <taxon>Micromonosporaceae</taxon>
        <taxon>Micromonospora</taxon>
    </lineage>
</organism>
<evidence type="ECO:0000259" key="5">
    <source>
        <dbReference type="PROSITE" id="PS01124"/>
    </source>
</evidence>
<dbReference type="InterPro" id="IPR050204">
    <property type="entry name" value="AraC_XylS_family_regulators"/>
</dbReference>
<dbReference type="SUPFAM" id="SSF46689">
    <property type="entry name" value="Homeodomain-like"/>
    <property type="match status" value="2"/>
</dbReference>
<dbReference type="Pfam" id="PF12833">
    <property type="entry name" value="HTH_18"/>
    <property type="match status" value="1"/>
</dbReference>
<evidence type="ECO:0000256" key="3">
    <source>
        <dbReference type="ARBA" id="ARBA00023163"/>
    </source>
</evidence>
<dbReference type="Gene3D" id="1.10.10.60">
    <property type="entry name" value="Homeodomain-like"/>
    <property type="match status" value="2"/>
</dbReference>
<evidence type="ECO:0000256" key="1">
    <source>
        <dbReference type="ARBA" id="ARBA00023015"/>
    </source>
</evidence>
<dbReference type="OrthoDB" id="241790at2"/>
<keyword evidence="1" id="KW-0805">Transcription regulation</keyword>
<dbReference type="PROSITE" id="PS01124">
    <property type="entry name" value="HTH_ARAC_FAMILY_2"/>
    <property type="match status" value="1"/>
</dbReference>
<dbReference type="InterPro" id="IPR018060">
    <property type="entry name" value="HTH_AraC"/>
</dbReference>
<dbReference type="GO" id="GO:0003700">
    <property type="term" value="F:DNA-binding transcription factor activity"/>
    <property type="evidence" value="ECO:0007669"/>
    <property type="project" value="InterPro"/>
</dbReference>
<feature type="domain" description="HTH araC/xylS-type" evidence="5">
    <location>
        <begin position="211"/>
        <end position="309"/>
    </location>
</feature>
<dbReference type="PANTHER" id="PTHR46796">
    <property type="entry name" value="HTH-TYPE TRANSCRIPTIONAL ACTIVATOR RHAS-RELATED"/>
    <property type="match status" value="1"/>
</dbReference>
<dbReference type="STRING" id="47855.GA0070606_1440"/>
<dbReference type="Pfam" id="PF12852">
    <property type="entry name" value="Cupin_6"/>
    <property type="match status" value="1"/>
</dbReference>
<protein>
    <submittedName>
        <fullName evidence="6">AraC-type DNA-binding protein</fullName>
    </submittedName>
</protein>
<dbReference type="PANTHER" id="PTHR46796:SF7">
    <property type="entry name" value="ARAC FAMILY TRANSCRIPTIONAL REGULATOR"/>
    <property type="match status" value="1"/>
</dbReference>
<dbReference type="AlphaFoldDB" id="A0A1C6U5Q8"/>
<evidence type="ECO:0000313" key="7">
    <source>
        <dbReference type="Proteomes" id="UP000199001"/>
    </source>
</evidence>
<keyword evidence="7" id="KW-1185">Reference proteome</keyword>
<feature type="region of interest" description="Disordered" evidence="4">
    <location>
        <begin position="306"/>
        <end position="326"/>
    </location>
</feature>
<dbReference type="GO" id="GO:0043565">
    <property type="term" value="F:sequence-specific DNA binding"/>
    <property type="evidence" value="ECO:0007669"/>
    <property type="project" value="InterPro"/>
</dbReference>